<evidence type="ECO:0000256" key="1">
    <source>
        <dbReference type="SAM" id="Coils"/>
    </source>
</evidence>
<sequence>MTNEGSYMDLLGWFLWIELSTHFRKLISSAVIQVTISGMTDFYDTIRLLEIKQQWENQKRALEAKQPMDVQMLQGQKRELTMQLDREQAEKQELFMQINSLIAQLADANRVTSDQQECIVLKDENEKLKKQITDILAVQSQLNTDVHNLQEEVRCK</sequence>
<evidence type="ECO:0000313" key="3">
    <source>
        <dbReference type="Proteomes" id="UP000278627"/>
    </source>
</evidence>
<organism evidence="4">
    <name type="scientific">Brugia pahangi</name>
    <name type="common">Filarial nematode worm</name>
    <dbReference type="NCBI Taxonomy" id="6280"/>
    <lineage>
        <taxon>Eukaryota</taxon>
        <taxon>Metazoa</taxon>
        <taxon>Ecdysozoa</taxon>
        <taxon>Nematoda</taxon>
        <taxon>Chromadorea</taxon>
        <taxon>Rhabditida</taxon>
        <taxon>Spirurina</taxon>
        <taxon>Spiruromorpha</taxon>
        <taxon>Filarioidea</taxon>
        <taxon>Onchocercidae</taxon>
        <taxon>Brugia</taxon>
    </lineage>
</organism>
<protein>
    <submittedName>
        <fullName evidence="4">HOOK_N domain-containing protein</fullName>
    </submittedName>
</protein>
<feature type="coiled-coil region" evidence="1">
    <location>
        <begin position="70"/>
        <end position="131"/>
    </location>
</feature>
<accession>A0A0N4TFV2</accession>
<gene>
    <name evidence="2" type="ORF">BPAG_LOCUS7053</name>
</gene>
<proteinExistence type="predicted"/>
<reference evidence="4" key="1">
    <citation type="submission" date="2017-02" db="UniProtKB">
        <authorList>
            <consortium name="WormBaseParasite"/>
        </authorList>
    </citation>
    <scope>IDENTIFICATION</scope>
</reference>
<evidence type="ECO:0000313" key="2">
    <source>
        <dbReference type="EMBL" id="VDN88239.1"/>
    </source>
</evidence>
<reference evidence="2 3" key="2">
    <citation type="submission" date="2018-11" db="EMBL/GenBank/DDBJ databases">
        <authorList>
            <consortium name="Pathogen Informatics"/>
        </authorList>
    </citation>
    <scope>NUCLEOTIDE SEQUENCE [LARGE SCALE GENOMIC DNA]</scope>
</reference>
<keyword evidence="1" id="KW-0175">Coiled coil</keyword>
<dbReference type="WBParaSite" id="BPAG_0000709001-mRNA-1">
    <property type="protein sequence ID" value="BPAG_0000709001-mRNA-1"/>
    <property type="gene ID" value="BPAG_0000709001"/>
</dbReference>
<dbReference type="STRING" id="6280.A0A0N4TFV2"/>
<name>A0A0N4TFV2_BRUPA</name>
<dbReference type="EMBL" id="UZAD01007372">
    <property type="protein sequence ID" value="VDN88239.1"/>
    <property type="molecule type" value="Genomic_DNA"/>
</dbReference>
<dbReference type="AlphaFoldDB" id="A0A0N4TFV2"/>
<keyword evidence="3" id="KW-1185">Reference proteome</keyword>
<evidence type="ECO:0000313" key="4">
    <source>
        <dbReference type="WBParaSite" id="BPAG_0000709001-mRNA-1"/>
    </source>
</evidence>
<dbReference type="Proteomes" id="UP000278627">
    <property type="component" value="Unassembled WGS sequence"/>
</dbReference>